<feature type="domain" description="Peptidase S53" evidence="11">
    <location>
        <begin position="207"/>
        <end position="567"/>
    </location>
</feature>
<dbReference type="GO" id="GO:0005576">
    <property type="term" value="C:extracellular region"/>
    <property type="evidence" value="ECO:0007669"/>
    <property type="project" value="UniProtKB-SubCell"/>
</dbReference>
<dbReference type="InterPro" id="IPR036852">
    <property type="entry name" value="Peptidase_S8/S53_dom_sf"/>
</dbReference>
<evidence type="ECO:0000256" key="9">
    <source>
        <dbReference type="PROSITE-ProRule" id="PRU01032"/>
    </source>
</evidence>
<dbReference type="Gene3D" id="3.40.50.200">
    <property type="entry name" value="Peptidase S8/S53 domain"/>
    <property type="match status" value="1"/>
</dbReference>
<evidence type="ECO:0000256" key="7">
    <source>
        <dbReference type="ARBA" id="ARBA00022837"/>
    </source>
</evidence>
<dbReference type="GO" id="GO:0046872">
    <property type="term" value="F:metal ion binding"/>
    <property type="evidence" value="ECO:0007669"/>
    <property type="project" value="UniProtKB-KW"/>
</dbReference>
<keyword evidence="4" id="KW-0479">Metal-binding</keyword>
<dbReference type="EMBL" id="JARJCM010000016">
    <property type="protein sequence ID" value="KAJ7041651.1"/>
    <property type="molecule type" value="Genomic_DNA"/>
</dbReference>
<dbReference type="GO" id="GO:0004252">
    <property type="term" value="F:serine-type endopeptidase activity"/>
    <property type="evidence" value="ECO:0007669"/>
    <property type="project" value="InterPro"/>
</dbReference>
<evidence type="ECO:0000256" key="10">
    <source>
        <dbReference type="SAM" id="SignalP"/>
    </source>
</evidence>
<name>A0AAD6TA25_9AGAR</name>
<dbReference type="GO" id="GO:0008240">
    <property type="term" value="F:tripeptidyl-peptidase activity"/>
    <property type="evidence" value="ECO:0007669"/>
    <property type="project" value="TreeGrafter"/>
</dbReference>
<dbReference type="CDD" id="cd04056">
    <property type="entry name" value="Peptidases_S53"/>
    <property type="match status" value="1"/>
</dbReference>
<keyword evidence="13" id="KW-1185">Reference proteome</keyword>
<dbReference type="AlphaFoldDB" id="A0AAD6TA25"/>
<evidence type="ECO:0000256" key="8">
    <source>
        <dbReference type="ARBA" id="ARBA00023145"/>
    </source>
</evidence>
<evidence type="ECO:0000256" key="1">
    <source>
        <dbReference type="ARBA" id="ARBA00001913"/>
    </source>
</evidence>
<dbReference type="InterPro" id="IPR050819">
    <property type="entry name" value="Tripeptidyl-peptidase_I"/>
</dbReference>
<evidence type="ECO:0000313" key="13">
    <source>
        <dbReference type="Proteomes" id="UP001218188"/>
    </source>
</evidence>
<dbReference type="SMART" id="SM00944">
    <property type="entry name" value="Pro-kuma_activ"/>
    <property type="match status" value="1"/>
</dbReference>
<comment type="caution">
    <text evidence="12">The sequence shown here is derived from an EMBL/GenBank/DDBJ whole genome shotgun (WGS) entry which is preliminary data.</text>
</comment>
<dbReference type="Pfam" id="PF09286">
    <property type="entry name" value="Pro-kuma_activ"/>
    <property type="match status" value="1"/>
</dbReference>
<protein>
    <submittedName>
        <fullName evidence="12">Family S53 protease</fullName>
    </submittedName>
</protein>
<gene>
    <name evidence="12" type="ORF">C8F04DRAFT_147109</name>
</gene>
<dbReference type="PANTHER" id="PTHR14218:SF10">
    <property type="entry name" value="PEPTIDASE S53 DOMAIN-CONTAINING PROTEIN"/>
    <property type="match status" value="1"/>
</dbReference>
<accession>A0AAD6TA25</accession>
<dbReference type="SUPFAM" id="SSF54897">
    <property type="entry name" value="Protease propeptides/inhibitors"/>
    <property type="match status" value="1"/>
</dbReference>
<evidence type="ECO:0000313" key="12">
    <source>
        <dbReference type="EMBL" id="KAJ7041651.1"/>
    </source>
</evidence>
<evidence type="ECO:0000256" key="4">
    <source>
        <dbReference type="ARBA" id="ARBA00022723"/>
    </source>
</evidence>
<dbReference type="InterPro" id="IPR015366">
    <property type="entry name" value="S53_propep"/>
</dbReference>
<sequence>MFKSLSILSALAVVVGAEFTVIARRENPPTGFSRVGSSAADQTLNLRLALAQKNISGLQDTVYGVSTPGNPRYGQYLSKAEVEAYVAPTDDTVSQVNAWLASNNLTSSPMTSAGDWIAVNMSVSQANQLFAADFSAFQNEDTNQTVHRTLSYSVPRTLRASIKAVHPTTTFPVTLERKLSSSVANTTATTTKAAPLRASISPDCILSWTPACFQALYGIPSTPAAPAANVFAVAGFENDFANQRDVQAFLQRFRPDLNPNPTVTLISVDDGINNQLPAGAGPITVNMEIATALTNGVSVAFISTGTVDNDIFSEFLDEANFLVSSPNPPQTIVQTGPFRESLISPEVAESLCNSYAQLAARGVSYIMDTGLWGAGGPFLVANCTPFDPPFPASCPFVTAVGGTEWTTDDTAEAAWSLSGGGFSGIFSRPKYQDEVVPAYLNAIGATLSSPFNISGRGIPDLAAMTQATYIHDGVTVTDSSATDNSATIFASMIALLTNERIAAGKPGLGFLNPLIYQNKGAFNDMPAAIGESSACQGVFFNGTTGWDPVTGFGSASYTRLQDVCNKL</sequence>
<proteinExistence type="predicted"/>
<dbReference type="Proteomes" id="UP001218188">
    <property type="component" value="Unassembled WGS sequence"/>
</dbReference>
<keyword evidence="5" id="KW-0378">Hydrolase</keyword>
<organism evidence="12 13">
    <name type="scientific">Mycena alexandri</name>
    <dbReference type="NCBI Taxonomy" id="1745969"/>
    <lineage>
        <taxon>Eukaryota</taxon>
        <taxon>Fungi</taxon>
        <taxon>Dikarya</taxon>
        <taxon>Basidiomycota</taxon>
        <taxon>Agaricomycotina</taxon>
        <taxon>Agaricomycetes</taxon>
        <taxon>Agaricomycetidae</taxon>
        <taxon>Agaricales</taxon>
        <taxon>Marasmiineae</taxon>
        <taxon>Mycenaceae</taxon>
        <taxon>Mycena</taxon>
    </lineage>
</organism>
<dbReference type="InterPro" id="IPR030400">
    <property type="entry name" value="Sedolisin_dom"/>
</dbReference>
<keyword evidence="8" id="KW-0865">Zymogen</keyword>
<dbReference type="SUPFAM" id="SSF52743">
    <property type="entry name" value="Subtilisin-like"/>
    <property type="match status" value="1"/>
</dbReference>
<evidence type="ECO:0000256" key="3">
    <source>
        <dbReference type="ARBA" id="ARBA00022670"/>
    </source>
</evidence>
<comment type="subcellular location">
    <subcellularLocation>
        <location evidence="2">Secreted</location>
        <location evidence="2">Extracellular space</location>
    </subcellularLocation>
</comment>
<feature type="chain" id="PRO_5042084168" evidence="10">
    <location>
        <begin position="18"/>
        <end position="567"/>
    </location>
</feature>
<evidence type="ECO:0000256" key="6">
    <source>
        <dbReference type="ARBA" id="ARBA00022825"/>
    </source>
</evidence>
<dbReference type="PANTHER" id="PTHR14218">
    <property type="entry name" value="PROTEASE S8 TRIPEPTIDYL PEPTIDASE I CLN2"/>
    <property type="match status" value="1"/>
</dbReference>
<comment type="caution">
    <text evidence="9">Lacks conserved residue(s) required for the propagation of feature annotation.</text>
</comment>
<reference evidence="12" key="1">
    <citation type="submission" date="2023-03" db="EMBL/GenBank/DDBJ databases">
        <title>Massive genome expansion in bonnet fungi (Mycena s.s.) driven by repeated elements and novel gene families across ecological guilds.</title>
        <authorList>
            <consortium name="Lawrence Berkeley National Laboratory"/>
            <person name="Harder C.B."/>
            <person name="Miyauchi S."/>
            <person name="Viragh M."/>
            <person name="Kuo A."/>
            <person name="Thoen E."/>
            <person name="Andreopoulos B."/>
            <person name="Lu D."/>
            <person name="Skrede I."/>
            <person name="Drula E."/>
            <person name="Henrissat B."/>
            <person name="Morin E."/>
            <person name="Kohler A."/>
            <person name="Barry K."/>
            <person name="LaButti K."/>
            <person name="Morin E."/>
            <person name="Salamov A."/>
            <person name="Lipzen A."/>
            <person name="Mereny Z."/>
            <person name="Hegedus B."/>
            <person name="Baldrian P."/>
            <person name="Stursova M."/>
            <person name="Weitz H."/>
            <person name="Taylor A."/>
            <person name="Grigoriev I.V."/>
            <person name="Nagy L.G."/>
            <person name="Martin F."/>
            <person name="Kauserud H."/>
        </authorList>
    </citation>
    <scope>NUCLEOTIDE SEQUENCE</scope>
    <source>
        <strain evidence="12">CBHHK200</strain>
    </source>
</reference>
<evidence type="ECO:0000259" key="11">
    <source>
        <dbReference type="PROSITE" id="PS51695"/>
    </source>
</evidence>
<keyword evidence="10" id="KW-0732">Signal</keyword>
<dbReference type="CDD" id="cd11377">
    <property type="entry name" value="Pro-peptidase_S53"/>
    <property type="match status" value="1"/>
</dbReference>
<keyword evidence="6" id="KW-0720">Serine protease</keyword>
<comment type="cofactor">
    <cofactor evidence="1">
        <name>Ca(2+)</name>
        <dbReference type="ChEBI" id="CHEBI:29108"/>
    </cofactor>
</comment>
<dbReference type="PROSITE" id="PS51695">
    <property type="entry name" value="SEDOLISIN"/>
    <property type="match status" value="1"/>
</dbReference>
<evidence type="ECO:0000256" key="5">
    <source>
        <dbReference type="ARBA" id="ARBA00022801"/>
    </source>
</evidence>
<evidence type="ECO:0000256" key="2">
    <source>
        <dbReference type="ARBA" id="ARBA00004239"/>
    </source>
</evidence>
<keyword evidence="7" id="KW-0106">Calcium</keyword>
<feature type="signal peptide" evidence="10">
    <location>
        <begin position="1"/>
        <end position="17"/>
    </location>
</feature>
<keyword evidence="3 12" id="KW-0645">Protease</keyword>
<dbReference type="GO" id="GO:0006508">
    <property type="term" value="P:proteolysis"/>
    <property type="evidence" value="ECO:0007669"/>
    <property type="project" value="UniProtKB-KW"/>
</dbReference>